<dbReference type="Pfam" id="PF05711">
    <property type="entry name" value="TylF"/>
    <property type="match status" value="1"/>
</dbReference>
<keyword evidence="2" id="KW-1185">Reference proteome</keyword>
<sequence length="239" mass="27573">MARPLQTAMASFRIKSKVAIAKIGVDSRRLDTLVNLPKIETWRREHVPDGTPAFAERTAMYDHVHASLIGDAPIDYLEFGVFQGSSLRHWVEMNHHPESRFFGFDSFEGLPENWKRFDGRMVKAHFDVDGALPDIQDDRLSFVPGWFQETLDLFLEKFDHDPQRQLVVHVDSDLYSSALYVLTRLDALLVPGTIVLFDEFSSVLNEFQALDNYCSAYMREYDVLASAWHYFGHLAIKMR</sequence>
<dbReference type="RefSeq" id="WP_052139006.1">
    <property type="nucleotide sequence ID" value="NZ_BJMC01000013.1"/>
</dbReference>
<dbReference type="InterPro" id="IPR029063">
    <property type="entry name" value="SAM-dependent_MTases_sf"/>
</dbReference>
<dbReference type="AlphaFoldDB" id="A0A0C5XBN9"/>
<dbReference type="Proteomes" id="UP000030300">
    <property type="component" value="Chromosome"/>
</dbReference>
<proteinExistence type="predicted"/>
<dbReference type="KEGG" id="psim:KR76_22885"/>
<dbReference type="STRING" id="2045.KR76_22885"/>
<dbReference type="OrthoDB" id="3826968at2"/>
<dbReference type="InterPro" id="IPR008884">
    <property type="entry name" value="TylF_MeTrfase"/>
</dbReference>
<reference evidence="1 2" key="1">
    <citation type="journal article" date="2015" name="Genome Announc.">
        <title>Complete Genome Sequence of Steroid-Transforming Nocardioides simplex VKM Ac-2033D.</title>
        <authorList>
            <person name="Shtratnikova V.Y."/>
            <person name="Schelkunov M.I."/>
            <person name="Pekov Y.A."/>
            <person name="Fokina V.V."/>
            <person name="Logacheva M.D."/>
            <person name="Sokolov S.L."/>
            <person name="Bragin E.Y."/>
            <person name="Ashapkin V.V."/>
            <person name="Donova M.V."/>
        </authorList>
    </citation>
    <scope>NUCLEOTIDE SEQUENCE [LARGE SCALE GENOMIC DNA]</scope>
    <source>
        <strain evidence="1 2">VKM Ac-2033D</strain>
    </source>
</reference>
<protein>
    <submittedName>
        <fullName evidence="1">Phage protein</fullName>
    </submittedName>
</protein>
<dbReference type="GeneID" id="96611627"/>
<accession>A0A0C5XBN9</accession>
<evidence type="ECO:0000313" key="2">
    <source>
        <dbReference type="Proteomes" id="UP000030300"/>
    </source>
</evidence>
<dbReference type="Gene3D" id="3.40.50.150">
    <property type="entry name" value="Vaccinia Virus protein VP39"/>
    <property type="match status" value="1"/>
</dbReference>
<organism evidence="1 2">
    <name type="scientific">Nocardioides simplex</name>
    <name type="common">Arthrobacter simplex</name>
    <dbReference type="NCBI Taxonomy" id="2045"/>
    <lineage>
        <taxon>Bacteria</taxon>
        <taxon>Bacillati</taxon>
        <taxon>Actinomycetota</taxon>
        <taxon>Actinomycetes</taxon>
        <taxon>Propionibacteriales</taxon>
        <taxon>Nocardioidaceae</taxon>
        <taxon>Pimelobacter</taxon>
    </lineage>
</organism>
<dbReference type="HOGENOM" id="CLU_1160137_0_0_11"/>
<evidence type="ECO:0000313" key="1">
    <source>
        <dbReference type="EMBL" id="AJR18710.1"/>
    </source>
</evidence>
<dbReference type="EMBL" id="CP009896">
    <property type="protein sequence ID" value="AJR18710.1"/>
    <property type="molecule type" value="Genomic_DNA"/>
</dbReference>
<name>A0A0C5XBN9_NOCSI</name>
<dbReference type="PANTHER" id="PTHR40036:SF1">
    <property type="entry name" value="MACROCIN O-METHYLTRANSFERASE"/>
    <property type="match status" value="1"/>
</dbReference>
<dbReference type="SUPFAM" id="SSF53335">
    <property type="entry name" value="S-adenosyl-L-methionine-dependent methyltransferases"/>
    <property type="match status" value="1"/>
</dbReference>
<dbReference type="PANTHER" id="PTHR40036">
    <property type="entry name" value="MACROCIN O-METHYLTRANSFERASE"/>
    <property type="match status" value="1"/>
</dbReference>
<gene>
    <name evidence="1" type="ORF">KR76_22885</name>
</gene>